<name>K0TJR6_THAOC</name>
<feature type="compositionally biased region" description="Basic and acidic residues" evidence="1">
    <location>
        <begin position="438"/>
        <end position="450"/>
    </location>
</feature>
<organism evidence="2 3">
    <name type="scientific">Thalassiosira oceanica</name>
    <name type="common">Marine diatom</name>
    <dbReference type="NCBI Taxonomy" id="159749"/>
    <lineage>
        <taxon>Eukaryota</taxon>
        <taxon>Sar</taxon>
        <taxon>Stramenopiles</taxon>
        <taxon>Ochrophyta</taxon>
        <taxon>Bacillariophyta</taxon>
        <taxon>Coscinodiscophyceae</taxon>
        <taxon>Thalassiosirophycidae</taxon>
        <taxon>Thalassiosirales</taxon>
        <taxon>Thalassiosiraceae</taxon>
        <taxon>Thalassiosira</taxon>
    </lineage>
</organism>
<protein>
    <submittedName>
        <fullName evidence="2">Uncharacterized protein</fullName>
    </submittedName>
</protein>
<dbReference type="Proteomes" id="UP000266841">
    <property type="component" value="Unassembled WGS sequence"/>
</dbReference>
<gene>
    <name evidence="2" type="ORF">THAOC_00209</name>
</gene>
<feature type="region of interest" description="Disordered" evidence="1">
    <location>
        <begin position="344"/>
        <end position="367"/>
    </location>
</feature>
<dbReference type="AlphaFoldDB" id="K0TJR6"/>
<feature type="compositionally biased region" description="Pro residues" evidence="1">
    <location>
        <begin position="452"/>
        <end position="461"/>
    </location>
</feature>
<evidence type="ECO:0000313" key="2">
    <source>
        <dbReference type="EMBL" id="EJK77925.1"/>
    </source>
</evidence>
<sequence>MTNPKKSSRCPRTTNDHSTVKDPARTMALLQWRVMAATSRIVTIDMPSPRQALLPVSLPTLYLVAHRDFSVVSNLTAPLLCISDQNCFASATSTVSLSDQNYITYFTTKHSNHSNHIISTESSEADLVPHLTFRSTDGACFASATSPTFRPDVSWMPLSVSCRTIESYRTTCLGSRLVNTVYAIVHQQRKVSPSAWAEPSHATRSPSFVPADLGQPGLGTISLTPFLPYDNNAHGTQRHRNKEQGFERNSIVFHQRNSREERANSPSIEQGWTYIFTAIAAEPAYDPAAMGASNASERAREKQHERNLENRALEVGTRNFTHPELHHRDQPRGGGFAALNSGGECRASNADHTPLQTPEPKRSAVPEMKVAEAEPACRRSGPSYLLAVRTRLPQPELDGNSLRSTTVNHPALFGRCYFYRASDEEGKVKTTKTRRARRKDEINPPPEGRRPVPSPPRPGPPGSERRPRQLEVNLVLFRKVDCRISKPASGGEVCVILIVSCRRDPLSGQDATDGPGARISPPRRSDDFHGTIPPEGALVLLDSAEPSSGLRTGSGGGGGAALGARGPPALSPPGAGDHSPKPCPACRAL</sequence>
<evidence type="ECO:0000313" key="3">
    <source>
        <dbReference type="Proteomes" id="UP000266841"/>
    </source>
</evidence>
<evidence type="ECO:0000256" key="1">
    <source>
        <dbReference type="SAM" id="MobiDB-lite"/>
    </source>
</evidence>
<feature type="region of interest" description="Disordered" evidence="1">
    <location>
        <begin position="427"/>
        <end position="468"/>
    </location>
</feature>
<proteinExistence type="predicted"/>
<feature type="compositionally biased region" description="Gly residues" evidence="1">
    <location>
        <begin position="552"/>
        <end position="561"/>
    </location>
</feature>
<comment type="caution">
    <text evidence="2">The sequence shown here is derived from an EMBL/GenBank/DDBJ whole genome shotgun (WGS) entry which is preliminary data.</text>
</comment>
<accession>K0TJR6</accession>
<reference evidence="2 3" key="1">
    <citation type="journal article" date="2012" name="Genome Biol.">
        <title>Genome and low-iron response of an oceanic diatom adapted to chronic iron limitation.</title>
        <authorList>
            <person name="Lommer M."/>
            <person name="Specht M."/>
            <person name="Roy A.S."/>
            <person name="Kraemer L."/>
            <person name="Andreson R."/>
            <person name="Gutowska M.A."/>
            <person name="Wolf J."/>
            <person name="Bergner S.V."/>
            <person name="Schilhabel M.B."/>
            <person name="Klostermeier U.C."/>
            <person name="Beiko R.G."/>
            <person name="Rosenstiel P."/>
            <person name="Hippler M."/>
            <person name="Laroche J."/>
        </authorList>
    </citation>
    <scope>NUCLEOTIDE SEQUENCE [LARGE SCALE GENOMIC DNA]</scope>
    <source>
        <strain evidence="2 3">CCMP1005</strain>
    </source>
</reference>
<feature type="region of interest" description="Disordered" evidence="1">
    <location>
        <begin position="505"/>
        <end position="589"/>
    </location>
</feature>
<dbReference type="EMBL" id="AGNL01000226">
    <property type="protein sequence ID" value="EJK77925.1"/>
    <property type="molecule type" value="Genomic_DNA"/>
</dbReference>
<feature type="compositionally biased region" description="Low complexity" evidence="1">
    <location>
        <begin position="562"/>
        <end position="576"/>
    </location>
</feature>
<keyword evidence="3" id="KW-1185">Reference proteome</keyword>